<dbReference type="SUPFAM" id="SSF54637">
    <property type="entry name" value="Thioesterase/thiol ester dehydrase-isomerase"/>
    <property type="match status" value="1"/>
</dbReference>
<dbReference type="PANTHER" id="PTHR42993">
    <property type="entry name" value="MAOC-LIKE DEHYDRATASE DOMAIN-CONTAINING PROTEIN"/>
    <property type="match status" value="1"/>
</dbReference>
<protein>
    <submittedName>
        <fullName evidence="2">MaoC family dehydratase</fullName>
    </submittedName>
</protein>
<evidence type="ECO:0000313" key="3">
    <source>
        <dbReference type="Proteomes" id="UP000298133"/>
    </source>
</evidence>
<dbReference type="CDD" id="cd03450">
    <property type="entry name" value="NodN"/>
    <property type="match status" value="1"/>
</dbReference>
<gene>
    <name evidence="2" type="ORF">E3W66_02320</name>
</gene>
<keyword evidence="3" id="KW-1185">Reference proteome</keyword>
<name>A0A4Y8ULX6_9GAMM</name>
<comment type="caution">
    <text evidence="2">The sequence shown here is derived from an EMBL/GenBank/DDBJ whole genome shotgun (WGS) entry which is preliminary data.</text>
</comment>
<evidence type="ECO:0000313" key="2">
    <source>
        <dbReference type="EMBL" id="TFH68807.1"/>
    </source>
</evidence>
<reference evidence="2 3" key="1">
    <citation type="submission" date="2019-03" db="EMBL/GenBank/DDBJ databases">
        <title>Draft genome of Gammaproteobacteria bacterium LSUCC0057, a member of the SAR92 clade.</title>
        <authorList>
            <person name="Lanclos V.C."/>
            <person name="Doiron C."/>
            <person name="Henson M.W."/>
            <person name="Thrash J.C."/>
        </authorList>
    </citation>
    <scope>NUCLEOTIDE SEQUENCE [LARGE SCALE GENOMIC DNA]</scope>
    <source>
        <strain evidence="2 3">LSUCC0057</strain>
    </source>
</reference>
<dbReference type="EMBL" id="SPIA01000001">
    <property type="protein sequence ID" value="TFH68807.1"/>
    <property type="molecule type" value="Genomic_DNA"/>
</dbReference>
<evidence type="ECO:0000259" key="1">
    <source>
        <dbReference type="Pfam" id="PF01575"/>
    </source>
</evidence>
<feature type="domain" description="MaoC-like" evidence="1">
    <location>
        <begin position="19"/>
        <end position="131"/>
    </location>
</feature>
<dbReference type="InterPro" id="IPR002539">
    <property type="entry name" value="MaoC-like_dom"/>
</dbReference>
<dbReference type="OrthoDB" id="9801735at2"/>
<dbReference type="InterPro" id="IPR039375">
    <property type="entry name" value="NodN-like"/>
</dbReference>
<dbReference type="AlphaFoldDB" id="A0A4Y8ULX6"/>
<dbReference type="Proteomes" id="UP000298133">
    <property type="component" value="Unassembled WGS sequence"/>
</dbReference>
<organism evidence="2 3">
    <name type="scientific">Gammaproteobacteria bacterium LSUCC0057</name>
    <dbReference type="NCBI Taxonomy" id="2559237"/>
    <lineage>
        <taxon>Bacteria</taxon>
        <taxon>Pseudomonadati</taxon>
        <taxon>Pseudomonadota</taxon>
        <taxon>Gammaproteobacteria</taxon>
        <taxon>Cellvibrionales</taxon>
        <taxon>Porticoccaceae</taxon>
        <taxon>SAR92 clade</taxon>
    </lineage>
</organism>
<sequence>MSTPPVQLVVNHPSELLDTVGQTMGPTPPMVIDQQRIDQFAEATGDHQWIHVDPVRAADGPFGATVAHGYLTLSLANLFLPQLLQVNNVSMGVNYGADTIRFPNVVRVGSRISGRGEVISAEPHKTGAKLVVRITIEVEGEQRPACIVDTISLFYP</sequence>
<dbReference type="Pfam" id="PF01575">
    <property type="entry name" value="MaoC_dehydratas"/>
    <property type="match status" value="1"/>
</dbReference>
<dbReference type="InterPro" id="IPR029069">
    <property type="entry name" value="HotDog_dom_sf"/>
</dbReference>
<dbReference type="Gene3D" id="3.10.129.10">
    <property type="entry name" value="Hotdog Thioesterase"/>
    <property type="match status" value="1"/>
</dbReference>
<dbReference type="PANTHER" id="PTHR42993:SF1">
    <property type="entry name" value="MAOC-LIKE DEHYDRATASE DOMAIN-CONTAINING PROTEIN"/>
    <property type="match status" value="1"/>
</dbReference>
<proteinExistence type="predicted"/>
<accession>A0A4Y8ULX6</accession>